<dbReference type="Proteomes" id="UP001186974">
    <property type="component" value="Unassembled WGS sequence"/>
</dbReference>
<name>A0ACC3DT40_9PEZI</name>
<organism evidence="1 2">
    <name type="scientific">Coniosporium uncinatum</name>
    <dbReference type="NCBI Taxonomy" id="93489"/>
    <lineage>
        <taxon>Eukaryota</taxon>
        <taxon>Fungi</taxon>
        <taxon>Dikarya</taxon>
        <taxon>Ascomycota</taxon>
        <taxon>Pezizomycotina</taxon>
        <taxon>Dothideomycetes</taxon>
        <taxon>Dothideomycetes incertae sedis</taxon>
        <taxon>Coniosporium</taxon>
    </lineage>
</organism>
<reference evidence="1" key="1">
    <citation type="submission" date="2024-09" db="EMBL/GenBank/DDBJ databases">
        <title>Black Yeasts Isolated from many extreme environments.</title>
        <authorList>
            <person name="Coleine C."/>
            <person name="Stajich J.E."/>
            <person name="Selbmann L."/>
        </authorList>
    </citation>
    <scope>NUCLEOTIDE SEQUENCE</scope>
    <source>
        <strain evidence="1">CCFEE 5737</strain>
    </source>
</reference>
<protein>
    <submittedName>
        <fullName evidence="1">Uncharacterized protein</fullName>
    </submittedName>
</protein>
<dbReference type="EMBL" id="JAWDJW010000882">
    <property type="protein sequence ID" value="KAK3079856.1"/>
    <property type="molecule type" value="Genomic_DNA"/>
</dbReference>
<gene>
    <name evidence="1" type="ORF">LTS18_003734</name>
</gene>
<evidence type="ECO:0000313" key="2">
    <source>
        <dbReference type="Proteomes" id="UP001186974"/>
    </source>
</evidence>
<proteinExistence type="predicted"/>
<accession>A0ACC3DT40</accession>
<sequence length="907" mass="102160">MANTFTRKIASEAESMPRESVQRVPTIQFEEDHQPNGDDGIQGRPSMSSDRSSAEIPRPASGDKTYQRFVFTDPVAFRYLEEDTGTTVIAKRKRLEGYELYIVEQWACSRTHPTFFITAYTGDQSRSVVANVLSVPTDENRWSQRLKVYLKALTKYHARMRETPLGTLMVTNLSSFPSSLTVIPIPDGDARKHKEDFVVNENLKRLGCSGRAGLTLSLPSGATQAKFHQLYRTSEKIKLYDAVVELVKLCQVSLMLFGKLESEYVDGLLCDVTEKAINDWWIDIGAEYYNIEPHDGILGPTTVAALLGMAMGARNRLNAWGANIGKDVFDVEATKRAVASFQRSQRITKTRRLERQTLSRLHKVTAKEASGEKFSGARALKSTVAELGGKGGEMVMDFVGAREKAGVADVETVDYDQFIQLVKGERAKWLWYGKARKATPDDIFSKPLGERGEGLVFDKNEEGGYSWTGQRKDSEWEASNLPKKRDTLRVRSEQEVDSSREDISEVDWAKEKPGKRNTIKRTDTRTGLKGLKDRVNLRGAHHKSYRDEAFGTTLSPIKSNDERRSIRRMRSAPDSPTKLYHGDSSHGRSDTFSTNQSLSPNGDVGSTDNILTKVVTETPQDSTSSFFPHLRSVSENDKAPLGPAFQMPDGTASALHTRSSSIAGSIYHGVDMEELFPDDEDTEATTGILLRRTQSLSRFHDRTRPSRNERWWPRQLSFSIAEDSLFTWDTSMWDVQSDEANSTDPKNELMKALFAAEDSKRIRAAMADLNVNLCKGVDEKITSIHNLNDQAERHQHELDHMYYARMDQYHELREASNEVLAQERARLLEAIKDLEVLGARLEYEINALRGKVDDVEGGVAEFERQVLFIEGRVDELGVEMTGKEGWVHWGMRVLMGIGEKPEKEDPD</sequence>
<comment type="caution">
    <text evidence="1">The sequence shown here is derived from an EMBL/GenBank/DDBJ whole genome shotgun (WGS) entry which is preliminary data.</text>
</comment>
<evidence type="ECO:0000313" key="1">
    <source>
        <dbReference type="EMBL" id="KAK3079856.1"/>
    </source>
</evidence>
<keyword evidence="2" id="KW-1185">Reference proteome</keyword>